<evidence type="ECO:0000313" key="2">
    <source>
        <dbReference type="EMBL" id="KAJ7783086.1"/>
    </source>
</evidence>
<feature type="compositionally biased region" description="Low complexity" evidence="1">
    <location>
        <begin position="292"/>
        <end position="303"/>
    </location>
</feature>
<dbReference type="AlphaFoldDB" id="A0AAD7P096"/>
<feature type="compositionally biased region" description="Pro residues" evidence="1">
    <location>
        <begin position="37"/>
        <end position="50"/>
    </location>
</feature>
<name>A0AAD7P096_9AGAR</name>
<feature type="region of interest" description="Disordered" evidence="1">
    <location>
        <begin position="28"/>
        <end position="60"/>
    </location>
</feature>
<proteinExistence type="predicted"/>
<dbReference type="Proteomes" id="UP001215598">
    <property type="component" value="Unassembled WGS sequence"/>
</dbReference>
<keyword evidence="3" id="KW-1185">Reference proteome</keyword>
<sequence>MLGPRTIHSGASLQHQKSTKLLINRFESLNDASRVPPGTPPETPLRPPKQPTASKKDKSPIRQSFRNLLAVFKKSSGLRVGKSKLEDTNFTLPDTTLSADEPFVVSPKPTVSTKAFPHSQLASSLFYLARSSPNPPGSPGVFPVWTFCSAVLEGDTVHLTWPTTPSTHAVLLKNCTDVRSLTSDELDHEERALLPGDSKDLKVFEVIFDGRTGEKFATTSVRERARWVSAICREDSNEKTGIDTRPPRLSTLTIRLDRELPPVPEGLRSPTTPLSPHNPISPSLYPPTRPESPGSSIYSRSKSPSIANLGHLSVVTQRLAQMEGNQQPRSAPASPCRLYQNSSILRTRSLRVQVPSQDDGAGRASPTSILDSYGETAVTGRLSPLNPLYEADPLPSGQDNSSCGSHNTPTACASSSDAQQSLLTDVHEMMSNVAQRTEETNDHLSAIQTQLSQPSKPSLDLTLTTQALGDINARLRSDLPYIMKLLAQVQACQIDLESKEIPAEAPDRGLEKLNEIFELLTEDGAQRSVHLSRQTDSVRYLWVPQWLEAFVKQLGSSQEQGTNLLAEIRQLIVNGQARDQTATLQASIDNLATLVASGSQGTFMHVEELKKELAREVRADLFAYYSQKQPAAPPRPVYAAQSRMGPPPRAYPNQYGAYN</sequence>
<reference evidence="2" key="1">
    <citation type="submission" date="2023-03" db="EMBL/GenBank/DDBJ databases">
        <title>Massive genome expansion in bonnet fungi (Mycena s.s.) driven by repeated elements and novel gene families across ecological guilds.</title>
        <authorList>
            <consortium name="Lawrence Berkeley National Laboratory"/>
            <person name="Harder C.B."/>
            <person name="Miyauchi S."/>
            <person name="Viragh M."/>
            <person name="Kuo A."/>
            <person name="Thoen E."/>
            <person name="Andreopoulos B."/>
            <person name="Lu D."/>
            <person name="Skrede I."/>
            <person name="Drula E."/>
            <person name="Henrissat B."/>
            <person name="Morin E."/>
            <person name="Kohler A."/>
            <person name="Barry K."/>
            <person name="LaButti K."/>
            <person name="Morin E."/>
            <person name="Salamov A."/>
            <person name="Lipzen A."/>
            <person name="Mereny Z."/>
            <person name="Hegedus B."/>
            <person name="Baldrian P."/>
            <person name="Stursova M."/>
            <person name="Weitz H."/>
            <person name="Taylor A."/>
            <person name="Grigoriev I.V."/>
            <person name="Nagy L.G."/>
            <person name="Martin F."/>
            <person name="Kauserud H."/>
        </authorList>
    </citation>
    <scope>NUCLEOTIDE SEQUENCE</scope>
    <source>
        <strain evidence="2">CBHHK182m</strain>
    </source>
</reference>
<evidence type="ECO:0000313" key="3">
    <source>
        <dbReference type="Proteomes" id="UP001215598"/>
    </source>
</evidence>
<dbReference type="EMBL" id="JARKIB010000003">
    <property type="protein sequence ID" value="KAJ7783086.1"/>
    <property type="molecule type" value="Genomic_DNA"/>
</dbReference>
<comment type="caution">
    <text evidence="2">The sequence shown here is derived from an EMBL/GenBank/DDBJ whole genome shotgun (WGS) entry which is preliminary data.</text>
</comment>
<accession>A0AAD7P096</accession>
<protein>
    <recommendedName>
        <fullName evidence="4">PH domain-containing protein</fullName>
    </recommendedName>
</protein>
<feature type="compositionally biased region" description="Polar residues" evidence="1">
    <location>
        <begin position="397"/>
        <end position="418"/>
    </location>
</feature>
<feature type="compositionally biased region" description="Polar residues" evidence="1">
    <location>
        <begin position="269"/>
        <end position="281"/>
    </location>
</feature>
<gene>
    <name evidence="2" type="ORF">B0H16DRAFT_1803246</name>
</gene>
<feature type="region of interest" description="Disordered" evidence="1">
    <location>
        <begin position="384"/>
        <end position="418"/>
    </location>
</feature>
<feature type="region of interest" description="Disordered" evidence="1">
    <location>
        <begin position="351"/>
        <end position="372"/>
    </location>
</feature>
<organism evidence="2 3">
    <name type="scientific">Mycena metata</name>
    <dbReference type="NCBI Taxonomy" id="1033252"/>
    <lineage>
        <taxon>Eukaryota</taxon>
        <taxon>Fungi</taxon>
        <taxon>Dikarya</taxon>
        <taxon>Basidiomycota</taxon>
        <taxon>Agaricomycotina</taxon>
        <taxon>Agaricomycetes</taxon>
        <taxon>Agaricomycetidae</taxon>
        <taxon>Agaricales</taxon>
        <taxon>Marasmiineae</taxon>
        <taxon>Mycenaceae</taxon>
        <taxon>Mycena</taxon>
    </lineage>
</organism>
<evidence type="ECO:0008006" key="4">
    <source>
        <dbReference type="Google" id="ProtNLM"/>
    </source>
</evidence>
<evidence type="ECO:0000256" key="1">
    <source>
        <dbReference type="SAM" id="MobiDB-lite"/>
    </source>
</evidence>
<feature type="region of interest" description="Disordered" evidence="1">
    <location>
        <begin position="631"/>
        <end position="659"/>
    </location>
</feature>
<feature type="region of interest" description="Disordered" evidence="1">
    <location>
        <begin position="255"/>
        <end position="303"/>
    </location>
</feature>